<dbReference type="EMBL" id="FRBI01000008">
    <property type="protein sequence ID" value="SHM12693.1"/>
    <property type="molecule type" value="Genomic_DNA"/>
</dbReference>
<dbReference type="GO" id="GO:0043041">
    <property type="term" value="P:amino acid activation for nonribosomal peptide biosynthetic process"/>
    <property type="evidence" value="ECO:0007669"/>
    <property type="project" value="TreeGrafter"/>
</dbReference>
<dbReference type="STRING" id="310782.SAMN05216499_108185"/>
<dbReference type="PANTHER" id="PTHR45527:SF1">
    <property type="entry name" value="FATTY ACID SYNTHASE"/>
    <property type="match status" value="1"/>
</dbReference>
<dbReference type="SUPFAM" id="SSF56801">
    <property type="entry name" value="Acetyl-CoA synthetase-like"/>
    <property type="match status" value="1"/>
</dbReference>
<protein>
    <submittedName>
        <fullName evidence="3">AMP-binding enzyme</fullName>
    </submittedName>
</protein>
<dbReference type="RefSeq" id="WP_073498436.1">
    <property type="nucleotide sequence ID" value="NZ_FRBI01000008.1"/>
</dbReference>
<feature type="region of interest" description="Disordered" evidence="1">
    <location>
        <begin position="1"/>
        <end position="22"/>
    </location>
</feature>
<accession>A0A1M7G8T0</accession>
<feature type="domain" description="AMP-dependent synthetase/ligase" evidence="2">
    <location>
        <begin position="40"/>
        <end position="380"/>
    </location>
</feature>
<evidence type="ECO:0000259" key="2">
    <source>
        <dbReference type="Pfam" id="PF00501"/>
    </source>
</evidence>
<dbReference type="Gene3D" id="3.40.50.12780">
    <property type="entry name" value="N-terminal domain of ligase-like"/>
    <property type="match status" value="1"/>
</dbReference>
<organism evidence="3 4">
    <name type="scientific">Actinacidiphila paucisporea</name>
    <dbReference type="NCBI Taxonomy" id="310782"/>
    <lineage>
        <taxon>Bacteria</taxon>
        <taxon>Bacillati</taxon>
        <taxon>Actinomycetota</taxon>
        <taxon>Actinomycetes</taxon>
        <taxon>Kitasatosporales</taxon>
        <taxon>Streptomycetaceae</taxon>
        <taxon>Actinacidiphila</taxon>
    </lineage>
</organism>
<dbReference type="PANTHER" id="PTHR45527">
    <property type="entry name" value="NONRIBOSOMAL PEPTIDE SYNTHETASE"/>
    <property type="match status" value="1"/>
</dbReference>
<dbReference type="GO" id="GO:0044550">
    <property type="term" value="P:secondary metabolite biosynthetic process"/>
    <property type="evidence" value="ECO:0007669"/>
    <property type="project" value="TreeGrafter"/>
</dbReference>
<keyword evidence="4" id="KW-1185">Reference proteome</keyword>
<reference evidence="3 4" key="1">
    <citation type="submission" date="2016-11" db="EMBL/GenBank/DDBJ databases">
        <authorList>
            <person name="Jaros S."/>
            <person name="Januszkiewicz K."/>
            <person name="Wedrychowicz H."/>
        </authorList>
    </citation>
    <scope>NUCLEOTIDE SEQUENCE [LARGE SCALE GENOMIC DNA]</scope>
    <source>
        <strain evidence="3 4">CGMCC 4.2025</strain>
    </source>
</reference>
<feature type="compositionally biased region" description="Low complexity" evidence="1">
    <location>
        <begin position="1"/>
        <end position="13"/>
    </location>
</feature>
<dbReference type="GO" id="GO:0031177">
    <property type="term" value="F:phosphopantetheine binding"/>
    <property type="evidence" value="ECO:0007669"/>
    <property type="project" value="TreeGrafter"/>
</dbReference>
<dbReference type="AlphaFoldDB" id="A0A1M7G8T0"/>
<dbReference type="Proteomes" id="UP000184111">
    <property type="component" value="Unassembled WGS sequence"/>
</dbReference>
<proteinExistence type="predicted"/>
<evidence type="ECO:0000313" key="4">
    <source>
        <dbReference type="Proteomes" id="UP000184111"/>
    </source>
</evidence>
<sequence length="421" mass="43651">MTSSPDRATATVAPPAPRSAERPLQLTAATAAQLTLDAMFARVAARRPDHTAVRVGSGRLTYRGAEQRARQLASLLVLGGVQLGDPVIVSCVDHRRSLVAQLAVLKAGGVVVPVPAGTPDAALRDIAALSGARTVLCGQAHRAAWKGIQLVVPMDDPATWQRAEAVRPDDSLPRSSPIDPAYLLLAPGTDTVPGPTGELIDHRAWQLAAAARIQRVGAAEHGVEIRQPAPCGPVTLAAMWWAVASAGTLYCGPPEGPLTRSPVAVLTPQQYDRLLVPGAAGPRTVVLVGDPCPAELAARHRALLPTSRLWAEFAPAGGALPWTALDLSHPGEPVATGSGRRRGLNVGGAVAGVRIQILDERGAALPGGIGEVCAVGPALAFDRVFHHAPGRAFNPDPGPVLHASLRGRHTPDGHLTVFPAP</sequence>
<dbReference type="Pfam" id="PF00501">
    <property type="entry name" value="AMP-binding"/>
    <property type="match status" value="1"/>
</dbReference>
<dbReference type="InterPro" id="IPR000873">
    <property type="entry name" value="AMP-dep_synth/lig_dom"/>
</dbReference>
<evidence type="ECO:0000256" key="1">
    <source>
        <dbReference type="SAM" id="MobiDB-lite"/>
    </source>
</evidence>
<dbReference type="OrthoDB" id="4047713at2"/>
<evidence type="ECO:0000313" key="3">
    <source>
        <dbReference type="EMBL" id="SHM12693.1"/>
    </source>
</evidence>
<dbReference type="GO" id="GO:0005737">
    <property type="term" value="C:cytoplasm"/>
    <property type="evidence" value="ECO:0007669"/>
    <property type="project" value="TreeGrafter"/>
</dbReference>
<dbReference type="InterPro" id="IPR042099">
    <property type="entry name" value="ANL_N_sf"/>
</dbReference>
<name>A0A1M7G8T0_9ACTN</name>
<gene>
    <name evidence="3" type="ORF">SAMN05216499_108185</name>
</gene>